<evidence type="ECO:0000256" key="2">
    <source>
        <dbReference type="ARBA" id="ARBA00022603"/>
    </source>
</evidence>
<dbReference type="GO" id="GO:0005829">
    <property type="term" value="C:cytosol"/>
    <property type="evidence" value="ECO:0007669"/>
    <property type="project" value="TreeGrafter"/>
</dbReference>
<accession>A0A0S2K731</accession>
<dbReference type="InterPro" id="IPR029028">
    <property type="entry name" value="Alpha/beta_knot_MTases"/>
</dbReference>
<dbReference type="RefSeq" id="WP_058031978.1">
    <property type="nucleotide sequence ID" value="NZ_CP013188.1"/>
</dbReference>
<sequence length="171" mass="18908">MKDKHSPYCAIGLFNPKSPTNVGGIMRAAGCYEANEVFFCGKRYAIATKHQTDTKNVSEKIPLTQVEDLTQAVSQDTTIVCVELVEGATPLPLFEHPEQALYIFGPEDGSLPQEVVDKASAVVYMPTTGCMNLAATVNVLLYDRAAKHTQQFNKQQILDSRDNNNRLKFKP</sequence>
<evidence type="ECO:0000256" key="3">
    <source>
        <dbReference type="ARBA" id="ARBA00022679"/>
    </source>
</evidence>
<evidence type="ECO:0000313" key="6">
    <source>
        <dbReference type="EMBL" id="ALO44093.1"/>
    </source>
</evidence>
<gene>
    <name evidence="6" type="ORF">PP2015_3619</name>
</gene>
<dbReference type="PANTHER" id="PTHR42786">
    <property type="entry name" value="TRNA/RRNA METHYLTRANSFERASE"/>
    <property type="match status" value="1"/>
</dbReference>
<reference evidence="6 7" key="1">
    <citation type="submission" date="2015-11" db="EMBL/GenBank/DDBJ databases">
        <authorList>
            <person name="Zhang Y."/>
            <person name="Guo Z."/>
        </authorList>
    </citation>
    <scope>NUCLEOTIDE SEQUENCE [LARGE SCALE GENOMIC DNA]</scope>
    <source>
        <strain evidence="6 7">KCTC 12086</strain>
    </source>
</reference>
<protein>
    <submittedName>
        <fullName evidence="6">Putative rRNA methylase (SpoU class)</fullName>
    </submittedName>
</protein>
<dbReference type="Pfam" id="PF00588">
    <property type="entry name" value="SpoU_methylase"/>
    <property type="match status" value="1"/>
</dbReference>
<keyword evidence="4" id="KW-0949">S-adenosyl-L-methionine</keyword>
<feature type="domain" description="tRNA/rRNA methyltransferase SpoU type" evidence="5">
    <location>
        <begin position="11"/>
        <end position="142"/>
    </location>
</feature>
<dbReference type="Gene3D" id="3.40.1280.10">
    <property type="match status" value="1"/>
</dbReference>
<name>A0A0S2K731_9GAMM</name>
<dbReference type="STRING" id="161398.PP2015_3619"/>
<dbReference type="EMBL" id="CP013188">
    <property type="protein sequence ID" value="ALO44093.1"/>
    <property type="molecule type" value="Genomic_DNA"/>
</dbReference>
<dbReference type="InterPro" id="IPR001537">
    <property type="entry name" value="SpoU_MeTrfase"/>
</dbReference>
<dbReference type="KEGG" id="pphe:PP2015_3619"/>
<keyword evidence="7" id="KW-1185">Reference proteome</keyword>
<dbReference type="GO" id="GO:0008173">
    <property type="term" value="F:RNA methyltransferase activity"/>
    <property type="evidence" value="ECO:0007669"/>
    <property type="project" value="InterPro"/>
</dbReference>
<comment type="similarity">
    <text evidence="1">Belongs to the class IV-like SAM-binding methyltransferase superfamily. RNA methyltransferase TrmH family.</text>
</comment>
<dbReference type="GO" id="GO:0002128">
    <property type="term" value="P:tRNA nucleoside ribose methylation"/>
    <property type="evidence" value="ECO:0007669"/>
    <property type="project" value="TreeGrafter"/>
</dbReference>
<dbReference type="OrthoDB" id="4578643at2"/>
<evidence type="ECO:0000313" key="7">
    <source>
        <dbReference type="Proteomes" id="UP000061457"/>
    </source>
</evidence>
<dbReference type="InterPro" id="IPR029026">
    <property type="entry name" value="tRNA_m1G_MTases_N"/>
</dbReference>
<dbReference type="PANTHER" id="PTHR42786:SF6">
    <property type="entry name" value="TRNA_RRNA METHYLTRANSFERASE SPOU TYPE DOMAIN-CONTAINING PROTEIN"/>
    <property type="match status" value="1"/>
</dbReference>
<dbReference type="SUPFAM" id="SSF75217">
    <property type="entry name" value="alpha/beta knot"/>
    <property type="match status" value="1"/>
</dbReference>
<organism evidence="6 7">
    <name type="scientific">Pseudoalteromonas phenolica</name>
    <dbReference type="NCBI Taxonomy" id="161398"/>
    <lineage>
        <taxon>Bacteria</taxon>
        <taxon>Pseudomonadati</taxon>
        <taxon>Pseudomonadota</taxon>
        <taxon>Gammaproteobacteria</taxon>
        <taxon>Alteromonadales</taxon>
        <taxon>Pseudoalteromonadaceae</taxon>
        <taxon>Pseudoalteromonas</taxon>
    </lineage>
</organism>
<dbReference type="CDD" id="cd18098">
    <property type="entry name" value="SpoU-like"/>
    <property type="match status" value="1"/>
</dbReference>
<dbReference type="Proteomes" id="UP000061457">
    <property type="component" value="Chromosome II"/>
</dbReference>
<dbReference type="GO" id="GO:0003723">
    <property type="term" value="F:RNA binding"/>
    <property type="evidence" value="ECO:0007669"/>
    <property type="project" value="InterPro"/>
</dbReference>
<dbReference type="PATRIC" id="fig|161398.10.peg.3694"/>
<evidence type="ECO:0000256" key="4">
    <source>
        <dbReference type="ARBA" id="ARBA00022691"/>
    </source>
</evidence>
<evidence type="ECO:0000256" key="1">
    <source>
        <dbReference type="ARBA" id="ARBA00007228"/>
    </source>
</evidence>
<keyword evidence="2 6" id="KW-0489">Methyltransferase</keyword>
<dbReference type="InterPro" id="IPR004384">
    <property type="entry name" value="RNA_MeTrfase_TrmJ/LasT"/>
</dbReference>
<dbReference type="AlphaFoldDB" id="A0A0S2K731"/>
<keyword evidence="3" id="KW-0808">Transferase</keyword>
<evidence type="ECO:0000259" key="5">
    <source>
        <dbReference type="Pfam" id="PF00588"/>
    </source>
</evidence>
<proteinExistence type="inferred from homology"/>